<organism evidence="1 2">
    <name type="scientific">Stieleria maiorica</name>
    <dbReference type="NCBI Taxonomy" id="2795974"/>
    <lineage>
        <taxon>Bacteria</taxon>
        <taxon>Pseudomonadati</taxon>
        <taxon>Planctomycetota</taxon>
        <taxon>Planctomycetia</taxon>
        <taxon>Pirellulales</taxon>
        <taxon>Pirellulaceae</taxon>
        <taxon>Stieleria</taxon>
    </lineage>
</organism>
<proteinExistence type="predicted"/>
<dbReference type="Pfam" id="PF06996">
    <property type="entry name" value="T6SS_TssG"/>
    <property type="match status" value="1"/>
</dbReference>
<keyword evidence="2" id="KW-1185">Reference proteome</keyword>
<protein>
    <recommendedName>
        <fullName evidence="3">Type VI secretion protein</fullName>
    </recommendedName>
</protein>
<dbReference type="AlphaFoldDB" id="A0A5B9MM22"/>
<accession>A0A5B9MM22</accession>
<evidence type="ECO:0000313" key="1">
    <source>
        <dbReference type="EMBL" id="QEG01460.1"/>
    </source>
</evidence>
<sequence length="341" mass="38547">MAREDGTTARPVDGTLQRLNDQPYKFDFYQAMRLLECMFSDSPRFGHTVRLSDDRVRLTQQPSLSFAPSSLSEFELGGGAGGNDYHKMAVRFFGLCGPNGALPLHLTEYIRDRIQHHDDTTFAAFLDVFHHRMLSLFYRAWADAQPVAHFDRPESDRFSVYVGSLMGIGMPSLEDRDELPDLAKLFYAGRFACQAKNPEGLEAMISDFFKVPCQIDEFVGRWTEIPEDCRFHLGDDPDSSSVGVACTLGSHVWECQQNFRLTVGPVGWDDFARLLPGGDSLHRLTAMVKNYIGEELLWDLNLVLKKEETPSWRLGEAKLGQTMWMDAAGVQEDPKDLLLHS</sequence>
<gene>
    <name evidence="1" type="ORF">Mal15_55360</name>
</gene>
<dbReference type="KEGG" id="smam:Mal15_55360"/>
<dbReference type="EMBL" id="CP036264">
    <property type="protein sequence ID" value="QEG01460.1"/>
    <property type="molecule type" value="Genomic_DNA"/>
</dbReference>
<reference evidence="1 2" key="1">
    <citation type="submission" date="2019-02" db="EMBL/GenBank/DDBJ databases">
        <title>Planctomycetal bacteria perform biofilm scaping via a novel small molecule.</title>
        <authorList>
            <person name="Jeske O."/>
            <person name="Boedeker C."/>
            <person name="Wiegand S."/>
            <person name="Breitling P."/>
            <person name="Kallscheuer N."/>
            <person name="Jogler M."/>
            <person name="Rohde M."/>
            <person name="Petersen J."/>
            <person name="Medema M.H."/>
            <person name="Surup F."/>
            <person name="Jogler C."/>
        </authorList>
    </citation>
    <scope>NUCLEOTIDE SEQUENCE [LARGE SCALE GENOMIC DNA]</scope>
    <source>
        <strain evidence="1 2">Mal15</strain>
    </source>
</reference>
<dbReference type="Proteomes" id="UP000321353">
    <property type="component" value="Chromosome"/>
</dbReference>
<dbReference type="InterPro" id="IPR010732">
    <property type="entry name" value="T6SS_TssG-like"/>
</dbReference>
<name>A0A5B9MM22_9BACT</name>
<dbReference type="PANTHER" id="PTHR35564">
    <property type="match status" value="1"/>
</dbReference>
<dbReference type="PANTHER" id="PTHR35564:SF4">
    <property type="entry name" value="CYTOPLASMIC PROTEIN"/>
    <property type="match status" value="1"/>
</dbReference>
<evidence type="ECO:0000313" key="2">
    <source>
        <dbReference type="Proteomes" id="UP000321353"/>
    </source>
</evidence>
<evidence type="ECO:0008006" key="3">
    <source>
        <dbReference type="Google" id="ProtNLM"/>
    </source>
</evidence>
<dbReference type="RefSeq" id="WP_147870537.1">
    <property type="nucleotide sequence ID" value="NZ_CP036264.1"/>
</dbReference>
<dbReference type="NCBIfam" id="TIGR03347">
    <property type="entry name" value="VI_chp_1"/>
    <property type="match status" value="1"/>
</dbReference>